<evidence type="ECO:0000313" key="2">
    <source>
        <dbReference type="EMBL" id="KAF7438050.1"/>
    </source>
</evidence>
<dbReference type="EMBL" id="JACSDY010000001">
    <property type="protein sequence ID" value="KAF7438050.1"/>
    <property type="molecule type" value="Genomic_DNA"/>
</dbReference>
<dbReference type="Proteomes" id="UP000600918">
    <property type="component" value="Unassembled WGS sequence"/>
</dbReference>
<sequence>MARVRMSHRLKSIMIIMAEASQWKGVCRPNGIHGTVFAAIFLRRSATSGTRFCERSSRSISCKTDSKNVSFRDFNATAAIASTVQIECASESIIVHISTEGRTDFHGLVYPRGLSKNSSCLQEYRSQPSPITYNLPLRSCNTMPTELIH</sequence>
<proteinExistence type="predicted"/>
<dbReference type="PROSITE" id="PS51034">
    <property type="entry name" value="ZP_2"/>
    <property type="match status" value="1"/>
</dbReference>
<name>A0A834UG41_VESPE</name>
<reference evidence="2" key="1">
    <citation type="journal article" date="2020" name="G3 (Bethesda)">
        <title>High-Quality Assemblies for Three Invasive Social Wasps from the &lt;i&gt;Vespula&lt;/i&gt; Genus.</title>
        <authorList>
            <person name="Harrop T.W.R."/>
            <person name="Guhlin J."/>
            <person name="McLaughlin G.M."/>
            <person name="Permina E."/>
            <person name="Stockwell P."/>
            <person name="Gilligan J."/>
            <person name="Le Lec M.F."/>
            <person name="Gruber M.A.M."/>
            <person name="Quinn O."/>
            <person name="Lovegrove M."/>
            <person name="Duncan E.J."/>
            <person name="Remnant E.J."/>
            <person name="Van Eeckhoven J."/>
            <person name="Graham B."/>
            <person name="Knapp R.A."/>
            <person name="Langford K.W."/>
            <person name="Kronenberg Z."/>
            <person name="Press M.O."/>
            <person name="Eacker S.M."/>
            <person name="Wilson-Rankin E.E."/>
            <person name="Purcell J."/>
            <person name="Lester P.J."/>
            <person name="Dearden P.K."/>
        </authorList>
    </citation>
    <scope>NUCLEOTIDE SEQUENCE</scope>
    <source>
        <strain evidence="2">Volc-1</strain>
    </source>
</reference>
<dbReference type="AlphaFoldDB" id="A0A834UG41"/>
<keyword evidence="3" id="KW-1185">Reference proteome</keyword>
<feature type="domain" description="ZP" evidence="1">
    <location>
        <begin position="87"/>
        <end position="149"/>
    </location>
</feature>
<evidence type="ECO:0000313" key="3">
    <source>
        <dbReference type="Proteomes" id="UP000600918"/>
    </source>
</evidence>
<dbReference type="InterPro" id="IPR001507">
    <property type="entry name" value="ZP_dom"/>
</dbReference>
<evidence type="ECO:0000259" key="1">
    <source>
        <dbReference type="PROSITE" id="PS51034"/>
    </source>
</evidence>
<protein>
    <recommendedName>
        <fullName evidence="1">ZP domain-containing protein</fullName>
    </recommendedName>
</protein>
<gene>
    <name evidence="2" type="ORF">H0235_000441</name>
</gene>
<organism evidence="2 3">
    <name type="scientific">Vespula pensylvanica</name>
    <name type="common">Western yellow jacket</name>
    <name type="synonym">Wasp</name>
    <dbReference type="NCBI Taxonomy" id="30213"/>
    <lineage>
        <taxon>Eukaryota</taxon>
        <taxon>Metazoa</taxon>
        <taxon>Ecdysozoa</taxon>
        <taxon>Arthropoda</taxon>
        <taxon>Hexapoda</taxon>
        <taxon>Insecta</taxon>
        <taxon>Pterygota</taxon>
        <taxon>Neoptera</taxon>
        <taxon>Endopterygota</taxon>
        <taxon>Hymenoptera</taxon>
        <taxon>Apocrita</taxon>
        <taxon>Aculeata</taxon>
        <taxon>Vespoidea</taxon>
        <taxon>Vespidae</taxon>
        <taxon>Vespinae</taxon>
        <taxon>Vespula</taxon>
    </lineage>
</organism>
<comment type="caution">
    <text evidence="2">The sequence shown here is derived from an EMBL/GenBank/DDBJ whole genome shotgun (WGS) entry which is preliminary data.</text>
</comment>
<accession>A0A834UG41</accession>